<accession>A0ABV9HWE3</accession>
<keyword evidence="3" id="KW-1185">Reference proteome</keyword>
<dbReference type="RefSeq" id="WP_379977865.1">
    <property type="nucleotide sequence ID" value="NZ_JBHSFV010000003.1"/>
</dbReference>
<dbReference type="PANTHER" id="PTHR12390">
    <property type="entry name" value="UROPORPHYRINOGEN III SYNTHASE"/>
    <property type="match status" value="1"/>
</dbReference>
<keyword evidence="2" id="KW-0456">Lyase</keyword>
<proteinExistence type="predicted"/>
<evidence type="ECO:0000313" key="2">
    <source>
        <dbReference type="EMBL" id="MFC4633646.1"/>
    </source>
</evidence>
<evidence type="ECO:0000259" key="1">
    <source>
        <dbReference type="Pfam" id="PF02602"/>
    </source>
</evidence>
<organism evidence="2 3">
    <name type="scientific">Dokdonia ponticola</name>
    <dbReference type="NCBI Taxonomy" id="2041041"/>
    <lineage>
        <taxon>Bacteria</taxon>
        <taxon>Pseudomonadati</taxon>
        <taxon>Bacteroidota</taxon>
        <taxon>Flavobacteriia</taxon>
        <taxon>Flavobacteriales</taxon>
        <taxon>Flavobacteriaceae</taxon>
        <taxon>Dokdonia</taxon>
    </lineage>
</organism>
<dbReference type="Gene3D" id="3.40.50.10090">
    <property type="match status" value="2"/>
</dbReference>
<dbReference type="InterPro" id="IPR039793">
    <property type="entry name" value="UROS/Hem4"/>
</dbReference>
<comment type="caution">
    <text evidence="2">The sequence shown here is derived from an EMBL/GenBank/DDBJ whole genome shotgun (WGS) entry which is preliminary data.</text>
</comment>
<dbReference type="Proteomes" id="UP001596043">
    <property type="component" value="Unassembled WGS sequence"/>
</dbReference>
<reference evidence="3" key="1">
    <citation type="journal article" date="2019" name="Int. J. Syst. Evol. Microbiol.">
        <title>The Global Catalogue of Microorganisms (GCM) 10K type strain sequencing project: providing services to taxonomists for standard genome sequencing and annotation.</title>
        <authorList>
            <consortium name="The Broad Institute Genomics Platform"/>
            <consortium name="The Broad Institute Genome Sequencing Center for Infectious Disease"/>
            <person name="Wu L."/>
            <person name="Ma J."/>
        </authorList>
    </citation>
    <scope>NUCLEOTIDE SEQUENCE [LARGE SCALE GENOMIC DNA]</scope>
    <source>
        <strain evidence="3">YJ-61-S</strain>
    </source>
</reference>
<feature type="domain" description="Tetrapyrrole biosynthesis uroporphyrinogen III synthase" evidence="1">
    <location>
        <begin position="17"/>
        <end position="223"/>
    </location>
</feature>
<dbReference type="GO" id="GO:0004852">
    <property type="term" value="F:uroporphyrinogen-III synthase activity"/>
    <property type="evidence" value="ECO:0007669"/>
    <property type="project" value="UniProtKB-EC"/>
</dbReference>
<evidence type="ECO:0000313" key="3">
    <source>
        <dbReference type="Proteomes" id="UP001596043"/>
    </source>
</evidence>
<gene>
    <name evidence="2" type="ORF">ACFO3O_06985</name>
</gene>
<sequence length="237" mass="26279">MKTLLSTKKLQPNQRELILNAGVSFVEYDAIRTTPIDFEMPKELKNVIITSQNGASAFIKKSQKLPSPEGEGLGVRCFCVGKKTTALLEKNEHKVTYTAQNGAALAHFIVKNHKNESFTYFCAKQRRDELPVILKEAGVLCNEVVTYETHSNKRTFNQTFDAVLFYSPSGVQSFFNKNKALSSPEGEVLGVRYFCIGETTATEARKYTNQVIVSNATTIESTIAKAINTLKNIIPSG</sequence>
<dbReference type="EMBL" id="JBHSFV010000003">
    <property type="protein sequence ID" value="MFC4633646.1"/>
    <property type="molecule type" value="Genomic_DNA"/>
</dbReference>
<name>A0ABV9HWE3_9FLAO</name>
<dbReference type="EC" id="4.2.1.75" evidence="2"/>
<dbReference type="CDD" id="cd06578">
    <property type="entry name" value="HemD"/>
    <property type="match status" value="1"/>
</dbReference>
<dbReference type="SUPFAM" id="SSF69618">
    <property type="entry name" value="HemD-like"/>
    <property type="match status" value="1"/>
</dbReference>
<dbReference type="InterPro" id="IPR036108">
    <property type="entry name" value="4pyrrol_syn_uPrphyn_synt_sf"/>
</dbReference>
<protein>
    <submittedName>
        <fullName evidence="2">Uroporphyrinogen-III synthase</fullName>
        <ecNumber evidence="2">4.2.1.75</ecNumber>
    </submittedName>
</protein>
<dbReference type="InterPro" id="IPR003754">
    <property type="entry name" value="4pyrrol_synth_uPrphyn_synth"/>
</dbReference>
<dbReference type="PANTHER" id="PTHR12390:SF0">
    <property type="entry name" value="UROPORPHYRINOGEN-III SYNTHASE"/>
    <property type="match status" value="1"/>
</dbReference>
<dbReference type="Pfam" id="PF02602">
    <property type="entry name" value="HEM4"/>
    <property type="match status" value="1"/>
</dbReference>